<keyword evidence="6 8" id="KW-1133">Transmembrane helix</keyword>
<comment type="subcellular location">
    <subcellularLocation>
        <location evidence="1">Membrane</location>
        <topology evidence="1">Multi-pass membrane protein</topology>
    </subcellularLocation>
</comment>
<dbReference type="EMBL" id="JAACJO010000004">
    <property type="protein sequence ID" value="KAF5359211.1"/>
    <property type="molecule type" value="Genomic_DNA"/>
</dbReference>
<keyword evidence="5 8" id="KW-0812">Transmembrane</keyword>
<sequence length="409" mass="46611">MGLRLDWIYDFIPPPETRGPLTWQSASIDVLPSFVLYFLTAYLVQTPGTLPIRLTLLPISLWSFFRTATRIDLVYDLKYREWLAYWNLGFVLALIVAAGRCISWSYQQVPYKRLYCIPGDRRSKENQDNRFWDALDLCTNLRGHGWSWSRGLQVPPETRPTHSRSDFLVSTLIHFFQYLILADHVHWVLQWFGPTTIGSPSGGTIHHPSLPPIHNFLRSTLLSFLGGLLVCFSMQTAYDSFTLIGVGIFNQHPLQWPPLFDSPWLASSLTEFWAKRWHQIFRDIFIGVGAKPLSMLIGRIGGVFGAFLMSAILHDFGLWGMGRGAEFSTVGGYFLVQGLGIVLEHTWRHFTGSRVGGLVGRVWTITWAVTWGQMLLDAWCRKGLGASVFHPDRYRPSYFTLGRLPLPSA</sequence>
<evidence type="ECO:0000256" key="4">
    <source>
        <dbReference type="ARBA" id="ARBA00022679"/>
    </source>
</evidence>
<feature type="transmembrane region" description="Helical" evidence="8">
    <location>
        <begin position="293"/>
        <end position="313"/>
    </location>
</feature>
<protein>
    <recommendedName>
        <fullName evidence="9">Wax synthase domain-containing protein</fullName>
    </recommendedName>
</protein>
<evidence type="ECO:0000256" key="1">
    <source>
        <dbReference type="ARBA" id="ARBA00004141"/>
    </source>
</evidence>
<feature type="domain" description="Wax synthase" evidence="9">
    <location>
        <begin position="256"/>
        <end position="334"/>
    </location>
</feature>
<dbReference type="Pfam" id="PF13813">
    <property type="entry name" value="MBOAT_2"/>
    <property type="match status" value="1"/>
</dbReference>
<reference evidence="10 11" key="1">
    <citation type="journal article" date="2020" name="ISME J.">
        <title>Uncovering the hidden diversity of litter-decomposition mechanisms in mushroom-forming fungi.</title>
        <authorList>
            <person name="Floudas D."/>
            <person name="Bentzer J."/>
            <person name="Ahren D."/>
            <person name="Johansson T."/>
            <person name="Persson P."/>
            <person name="Tunlid A."/>
        </authorList>
    </citation>
    <scope>NUCLEOTIDE SEQUENCE [LARGE SCALE GENOMIC DNA]</scope>
    <source>
        <strain evidence="10 11">CBS 146.42</strain>
    </source>
</reference>
<comment type="caution">
    <text evidence="10">The sequence shown here is derived from an EMBL/GenBank/DDBJ whole genome shotgun (WGS) entry which is preliminary data.</text>
</comment>
<evidence type="ECO:0000259" key="9">
    <source>
        <dbReference type="Pfam" id="PF13813"/>
    </source>
</evidence>
<evidence type="ECO:0000256" key="3">
    <source>
        <dbReference type="ARBA" id="ARBA00007282"/>
    </source>
</evidence>
<dbReference type="GO" id="GO:0006629">
    <property type="term" value="P:lipid metabolic process"/>
    <property type="evidence" value="ECO:0007669"/>
    <property type="project" value="InterPro"/>
</dbReference>
<evidence type="ECO:0000256" key="6">
    <source>
        <dbReference type="ARBA" id="ARBA00022989"/>
    </source>
</evidence>
<name>A0A8H5LJ43_9AGAR</name>
<gene>
    <name evidence="10" type="ORF">D9756_003131</name>
</gene>
<dbReference type="OrthoDB" id="1077582at2759"/>
<keyword evidence="11" id="KW-1185">Reference proteome</keyword>
<comment type="similarity">
    <text evidence="3">Belongs to the wax synthase family.</text>
</comment>
<dbReference type="Proteomes" id="UP000559027">
    <property type="component" value="Unassembled WGS sequence"/>
</dbReference>
<comment type="pathway">
    <text evidence="2">Secondary metabolite biosynthesis.</text>
</comment>
<evidence type="ECO:0000256" key="7">
    <source>
        <dbReference type="ARBA" id="ARBA00023136"/>
    </source>
</evidence>
<accession>A0A8H5LJ43</accession>
<dbReference type="PANTHER" id="PTHR31595">
    <property type="entry name" value="LONG-CHAIN-ALCOHOL O-FATTY-ACYLTRANSFERASE 3-RELATED"/>
    <property type="match status" value="1"/>
</dbReference>
<proteinExistence type="inferred from homology"/>
<keyword evidence="4" id="KW-0808">Transferase</keyword>
<dbReference type="InterPro" id="IPR044851">
    <property type="entry name" value="Wax_synthase"/>
</dbReference>
<dbReference type="GO" id="GO:0008374">
    <property type="term" value="F:O-acyltransferase activity"/>
    <property type="evidence" value="ECO:0007669"/>
    <property type="project" value="InterPro"/>
</dbReference>
<dbReference type="GO" id="GO:0016020">
    <property type="term" value="C:membrane"/>
    <property type="evidence" value="ECO:0007669"/>
    <property type="project" value="UniProtKB-SubCell"/>
</dbReference>
<organism evidence="10 11">
    <name type="scientific">Leucocoprinus leucothites</name>
    <dbReference type="NCBI Taxonomy" id="201217"/>
    <lineage>
        <taxon>Eukaryota</taxon>
        <taxon>Fungi</taxon>
        <taxon>Dikarya</taxon>
        <taxon>Basidiomycota</taxon>
        <taxon>Agaricomycotina</taxon>
        <taxon>Agaricomycetes</taxon>
        <taxon>Agaricomycetidae</taxon>
        <taxon>Agaricales</taxon>
        <taxon>Agaricineae</taxon>
        <taxon>Agaricaceae</taxon>
        <taxon>Leucocoprinus</taxon>
    </lineage>
</organism>
<dbReference type="AlphaFoldDB" id="A0A8H5LJ43"/>
<feature type="transmembrane region" description="Helical" evidence="8">
    <location>
        <begin position="83"/>
        <end position="103"/>
    </location>
</feature>
<keyword evidence="7 8" id="KW-0472">Membrane</keyword>
<dbReference type="InterPro" id="IPR032805">
    <property type="entry name" value="Wax_synthase_dom"/>
</dbReference>
<evidence type="ECO:0000256" key="5">
    <source>
        <dbReference type="ARBA" id="ARBA00022692"/>
    </source>
</evidence>
<evidence type="ECO:0000256" key="8">
    <source>
        <dbReference type="SAM" id="Phobius"/>
    </source>
</evidence>
<evidence type="ECO:0000256" key="2">
    <source>
        <dbReference type="ARBA" id="ARBA00005179"/>
    </source>
</evidence>
<evidence type="ECO:0000313" key="11">
    <source>
        <dbReference type="Proteomes" id="UP000559027"/>
    </source>
</evidence>
<evidence type="ECO:0000313" key="10">
    <source>
        <dbReference type="EMBL" id="KAF5359211.1"/>
    </source>
</evidence>
<dbReference type="PANTHER" id="PTHR31595:SF57">
    <property type="entry name" value="OS04G0481900 PROTEIN"/>
    <property type="match status" value="1"/>
</dbReference>